<dbReference type="InterPro" id="IPR036061">
    <property type="entry name" value="CheW-like_dom_sf"/>
</dbReference>
<dbReference type="KEGG" id="mbah:HYN46_11190"/>
<dbReference type="Gene3D" id="2.30.30.40">
    <property type="entry name" value="SH3 Domains"/>
    <property type="match status" value="1"/>
</dbReference>
<dbReference type="EMBL" id="CP031222">
    <property type="protein sequence ID" value="AXI03358.1"/>
    <property type="molecule type" value="Genomic_DNA"/>
</dbReference>
<dbReference type="RefSeq" id="WP_114899467.1">
    <property type="nucleotide sequence ID" value="NZ_CP031222.1"/>
</dbReference>
<dbReference type="PROSITE" id="PS50851">
    <property type="entry name" value="CHEW"/>
    <property type="match status" value="1"/>
</dbReference>
<accession>A0A345P7U9</accession>
<reference evidence="2 3" key="1">
    <citation type="submission" date="2018-07" db="EMBL/GenBank/DDBJ databases">
        <title>Genome sequencing of Moraxellaceae gen. HYN0046.</title>
        <authorList>
            <person name="Kim M."/>
            <person name="Yi H."/>
        </authorList>
    </citation>
    <scope>NUCLEOTIDE SEQUENCE [LARGE SCALE GENOMIC DNA]</scope>
    <source>
        <strain evidence="2 3">HYN0046</strain>
    </source>
</reference>
<evidence type="ECO:0000313" key="2">
    <source>
        <dbReference type="EMBL" id="AXI03358.1"/>
    </source>
</evidence>
<dbReference type="Proteomes" id="UP000253940">
    <property type="component" value="Chromosome"/>
</dbReference>
<protein>
    <submittedName>
        <fullName evidence="2">Chemotaxis protein CheW</fullName>
    </submittedName>
</protein>
<gene>
    <name evidence="2" type="ORF">HYN46_11190</name>
</gene>
<proteinExistence type="predicted"/>
<dbReference type="AlphaFoldDB" id="A0A345P7U9"/>
<dbReference type="GO" id="GO:0006935">
    <property type="term" value="P:chemotaxis"/>
    <property type="evidence" value="ECO:0007669"/>
    <property type="project" value="InterPro"/>
</dbReference>
<organism evidence="2 3">
    <name type="scientific">Aquirhabdus parva</name>
    <dbReference type="NCBI Taxonomy" id="2283318"/>
    <lineage>
        <taxon>Bacteria</taxon>
        <taxon>Pseudomonadati</taxon>
        <taxon>Pseudomonadota</taxon>
        <taxon>Gammaproteobacteria</taxon>
        <taxon>Moraxellales</taxon>
        <taxon>Moraxellaceae</taxon>
        <taxon>Aquirhabdus</taxon>
    </lineage>
</organism>
<sequence>MAAKGFIQLLRLSEKGRRRIQQDQESQSDRWSGVAFMLAGQRFVAPLGEVAEVLRVPDYSPVHGVQRWLLGLANVRGRLLPLTDLASFTGVTARDSLQSKVMVIDHGDLFSGLIVDEVLGIQHFSKASYETEVTDVAAGVSPYVQGGFFRTGQHWHVFMLSRLAADPRFLSASL</sequence>
<dbReference type="Gene3D" id="2.40.50.180">
    <property type="entry name" value="CheA-289, Domain 4"/>
    <property type="match status" value="1"/>
</dbReference>
<dbReference type="SMART" id="SM00260">
    <property type="entry name" value="CheW"/>
    <property type="match status" value="1"/>
</dbReference>
<evidence type="ECO:0000259" key="1">
    <source>
        <dbReference type="PROSITE" id="PS50851"/>
    </source>
</evidence>
<name>A0A345P7U9_9GAMM</name>
<dbReference type="GO" id="GO:0007165">
    <property type="term" value="P:signal transduction"/>
    <property type="evidence" value="ECO:0007669"/>
    <property type="project" value="InterPro"/>
</dbReference>
<dbReference type="Pfam" id="PF01584">
    <property type="entry name" value="CheW"/>
    <property type="match status" value="1"/>
</dbReference>
<dbReference type="InterPro" id="IPR002545">
    <property type="entry name" value="CheW-lke_dom"/>
</dbReference>
<dbReference type="InterPro" id="IPR039315">
    <property type="entry name" value="CheW"/>
</dbReference>
<dbReference type="PANTHER" id="PTHR22617:SF43">
    <property type="entry name" value="PROTEIN PILI"/>
    <property type="match status" value="1"/>
</dbReference>
<dbReference type="OrthoDB" id="5298045at2"/>
<dbReference type="GO" id="GO:0005829">
    <property type="term" value="C:cytosol"/>
    <property type="evidence" value="ECO:0007669"/>
    <property type="project" value="TreeGrafter"/>
</dbReference>
<dbReference type="PANTHER" id="PTHR22617">
    <property type="entry name" value="CHEMOTAXIS SENSOR HISTIDINE KINASE-RELATED"/>
    <property type="match status" value="1"/>
</dbReference>
<evidence type="ECO:0000313" key="3">
    <source>
        <dbReference type="Proteomes" id="UP000253940"/>
    </source>
</evidence>
<keyword evidence="3" id="KW-1185">Reference proteome</keyword>
<dbReference type="SUPFAM" id="SSF50341">
    <property type="entry name" value="CheW-like"/>
    <property type="match status" value="1"/>
</dbReference>
<feature type="domain" description="CheW-like" evidence="1">
    <location>
        <begin position="30"/>
        <end position="169"/>
    </location>
</feature>